<organism evidence="2 3">
    <name type="scientific">Steinernema carpocapsae</name>
    <name type="common">Entomopathogenic nematode</name>
    <dbReference type="NCBI Taxonomy" id="34508"/>
    <lineage>
        <taxon>Eukaryota</taxon>
        <taxon>Metazoa</taxon>
        <taxon>Ecdysozoa</taxon>
        <taxon>Nematoda</taxon>
        <taxon>Chromadorea</taxon>
        <taxon>Rhabditida</taxon>
        <taxon>Tylenchina</taxon>
        <taxon>Panagrolaimomorpha</taxon>
        <taxon>Strongyloidoidea</taxon>
        <taxon>Steinernematidae</taxon>
        <taxon>Steinernema</taxon>
    </lineage>
</organism>
<accession>A0A4U8UJR8</accession>
<keyword evidence="3" id="KW-1185">Reference proteome</keyword>
<name>A0A4U8UJR8_STECR</name>
<dbReference type="OrthoDB" id="10435320at2759"/>
<keyword evidence="1" id="KW-0732">Signal</keyword>
<sequence length="101" mass="11139">MFNMKLLATGLVVLVVVIKLGSATETYADENVDEGDQVAMSKRAGHPTWRQFARVRQIAHQGSMPPMGPGGPSAFWEGSRPGFVRFVRTRPYAGDGDFSYY</sequence>
<proteinExistence type="predicted"/>
<gene>
    <name evidence="2" type="ORF">L596_000166</name>
</gene>
<dbReference type="Proteomes" id="UP000298663">
    <property type="component" value="Chromosome X"/>
</dbReference>
<feature type="chain" id="PRO_5020436670" evidence="1">
    <location>
        <begin position="24"/>
        <end position="101"/>
    </location>
</feature>
<dbReference type="AlphaFoldDB" id="A0A4U8UJR8"/>
<dbReference type="EMBL" id="AZBU02000001">
    <property type="protein sequence ID" value="TMS32305.1"/>
    <property type="molecule type" value="Genomic_DNA"/>
</dbReference>
<comment type="caution">
    <text evidence="2">The sequence shown here is derived from an EMBL/GenBank/DDBJ whole genome shotgun (WGS) entry which is preliminary data.</text>
</comment>
<reference evidence="2 3" key="2">
    <citation type="journal article" date="2019" name="G3 (Bethesda)">
        <title>Hybrid Assembly of the Genome of the Entomopathogenic Nematode Steinernema carpocapsae Identifies the X-Chromosome.</title>
        <authorList>
            <person name="Serra L."/>
            <person name="Macchietto M."/>
            <person name="Macias-Munoz A."/>
            <person name="McGill C.J."/>
            <person name="Rodriguez I.M."/>
            <person name="Rodriguez B."/>
            <person name="Murad R."/>
            <person name="Mortazavi A."/>
        </authorList>
    </citation>
    <scope>NUCLEOTIDE SEQUENCE [LARGE SCALE GENOMIC DNA]</scope>
    <source>
        <strain evidence="2 3">ALL</strain>
    </source>
</reference>
<evidence type="ECO:0000256" key="1">
    <source>
        <dbReference type="SAM" id="SignalP"/>
    </source>
</evidence>
<evidence type="ECO:0000313" key="3">
    <source>
        <dbReference type="Proteomes" id="UP000298663"/>
    </source>
</evidence>
<protein>
    <submittedName>
        <fullName evidence="2">Uncharacterized protein</fullName>
    </submittedName>
</protein>
<feature type="signal peptide" evidence="1">
    <location>
        <begin position="1"/>
        <end position="23"/>
    </location>
</feature>
<reference evidence="2 3" key="1">
    <citation type="journal article" date="2015" name="Genome Biol.">
        <title>Comparative genomics of Steinernema reveals deeply conserved gene regulatory networks.</title>
        <authorList>
            <person name="Dillman A.R."/>
            <person name="Macchietto M."/>
            <person name="Porter C.F."/>
            <person name="Rogers A."/>
            <person name="Williams B."/>
            <person name="Antoshechkin I."/>
            <person name="Lee M.M."/>
            <person name="Goodwin Z."/>
            <person name="Lu X."/>
            <person name="Lewis E.E."/>
            <person name="Goodrich-Blair H."/>
            <person name="Stock S.P."/>
            <person name="Adams B.J."/>
            <person name="Sternberg P.W."/>
            <person name="Mortazavi A."/>
        </authorList>
    </citation>
    <scope>NUCLEOTIDE SEQUENCE [LARGE SCALE GENOMIC DNA]</scope>
    <source>
        <strain evidence="2 3">ALL</strain>
    </source>
</reference>
<dbReference type="EMBL" id="CM016762">
    <property type="protein sequence ID" value="TMS32305.1"/>
    <property type="molecule type" value="Genomic_DNA"/>
</dbReference>
<evidence type="ECO:0000313" key="2">
    <source>
        <dbReference type="EMBL" id="TMS32305.1"/>
    </source>
</evidence>